<sequence>MMASCRVKLTKRSCQQPLLTGVHGAAAFGSCIRLVCNAHSAASFTLRQALDADLVHLVVDRPLGQTAYPAKALIATVAVPQLCR</sequence>
<reference evidence="1 2" key="1">
    <citation type="submission" date="2017-12" db="EMBL/GenBank/DDBJ databases">
        <title>Isolation and characterization of an aerobic denitrifying Pseudomonas monteilii CY06 from aquaculture ponds.</title>
        <authorList>
            <person name="Ma Q."/>
            <person name="Cai Y."/>
            <person name="He Z."/>
        </authorList>
    </citation>
    <scope>NUCLEOTIDE SEQUENCE [LARGE SCALE GENOMIC DNA]</scope>
    <source>
        <strain evidence="1 2">CY06</strain>
    </source>
</reference>
<gene>
    <name evidence="1" type="ORF">CXB65_16625</name>
</gene>
<protein>
    <submittedName>
        <fullName evidence="1">Uncharacterized protein</fullName>
    </submittedName>
</protein>
<dbReference type="RefSeq" id="WP_101196458.1">
    <property type="nucleotide sequence ID" value="NZ_PJCG01000030.1"/>
</dbReference>
<name>A0A2N1IQ94_9PSED</name>
<dbReference type="AlphaFoldDB" id="A0A2N1IQ94"/>
<dbReference type="EMBL" id="PJCG01000030">
    <property type="protein sequence ID" value="PKI20751.1"/>
    <property type="molecule type" value="Genomic_DNA"/>
</dbReference>
<accession>A0A2N1IQ94</accession>
<organism evidence="1 2">
    <name type="scientific">Pseudomonas monteilii</name>
    <dbReference type="NCBI Taxonomy" id="76759"/>
    <lineage>
        <taxon>Bacteria</taxon>
        <taxon>Pseudomonadati</taxon>
        <taxon>Pseudomonadota</taxon>
        <taxon>Gammaproteobacteria</taxon>
        <taxon>Pseudomonadales</taxon>
        <taxon>Pseudomonadaceae</taxon>
        <taxon>Pseudomonas</taxon>
    </lineage>
</organism>
<proteinExistence type="predicted"/>
<dbReference type="Proteomes" id="UP000233399">
    <property type="component" value="Unassembled WGS sequence"/>
</dbReference>
<dbReference type="PROSITE" id="PS51257">
    <property type="entry name" value="PROKAR_LIPOPROTEIN"/>
    <property type="match status" value="1"/>
</dbReference>
<evidence type="ECO:0000313" key="2">
    <source>
        <dbReference type="Proteomes" id="UP000233399"/>
    </source>
</evidence>
<evidence type="ECO:0000313" key="1">
    <source>
        <dbReference type="EMBL" id="PKI20751.1"/>
    </source>
</evidence>
<comment type="caution">
    <text evidence="1">The sequence shown here is derived from an EMBL/GenBank/DDBJ whole genome shotgun (WGS) entry which is preliminary data.</text>
</comment>